<evidence type="ECO:0000256" key="8">
    <source>
        <dbReference type="PIRSR" id="PIRSR001488-1"/>
    </source>
</evidence>
<comment type="subcellular location">
    <subcellularLocation>
        <location evidence="1 7">Periplasm</location>
    </subcellularLocation>
</comment>
<reference evidence="11 12" key="1">
    <citation type="submission" date="2018-10" db="EMBL/GenBank/DDBJ databases">
        <authorList>
            <person name="Chen W.-M."/>
        </authorList>
    </citation>
    <scope>NUCLEOTIDE SEQUENCE [LARGE SCALE GENOMIC DNA]</scope>
    <source>
        <strain evidence="11 12">THS-13</strain>
    </source>
</reference>
<evidence type="ECO:0000256" key="4">
    <source>
        <dbReference type="ARBA" id="ARBA00022764"/>
    </source>
</evidence>
<dbReference type="AlphaFoldDB" id="A0A3N0VM25"/>
<dbReference type="CDD" id="cd03019">
    <property type="entry name" value="DsbA_DsbA"/>
    <property type="match status" value="1"/>
</dbReference>
<evidence type="ECO:0000256" key="5">
    <source>
        <dbReference type="ARBA" id="ARBA00023157"/>
    </source>
</evidence>
<dbReference type="InterPro" id="IPR023205">
    <property type="entry name" value="DsbA/DsbL"/>
</dbReference>
<dbReference type="GO" id="GO:0042597">
    <property type="term" value="C:periplasmic space"/>
    <property type="evidence" value="ECO:0007669"/>
    <property type="project" value="UniProtKB-SubCell"/>
</dbReference>
<dbReference type="EMBL" id="RJVO01000001">
    <property type="protein sequence ID" value="ROH93781.1"/>
    <property type="molecule type" value="Genomic_DNA"/>
</dbReference>
<feature type="chain" id="PRO_5018013149" description="Thiol:disulfide interchange protein" evidence="9">
    <location>
        <begin position="24"/>
        <end position="215"/>
    </location>
</feature>
<keyword evidence="6" id="KW-0676">Redox-active center</keyword>
<dbReference type="FunCoup" id="A0A3N0VM25">
    <property type="interactions" value="130"/>
</dbReference>
<dbReference type="InParanoid" id="A0A3N0VM25"/>
<dbReference type="PANTHER" id="PTHR35891">
    <property type="entry name" value="THIOL:DISULFIDE INTERCHANGE PROTEIN DSBA"/>
    <property type="match status" value="1"/>
</dbReference>
<dbReference type="GO" id="GO:0016491">
    <property type="term" value="F:oxidoreductase activity"/>
    <property type="evidence" value="ECO:0007669"/>
    <property type="project" value="InterPro"/>
</dbReference>
<evidence type="ECO:0000313" key="11">
    <source>
        <dbReference type="EMBL" id="ROH93781.1"/>
    </source>
</evidence>
<evidence type="ECO:0000256" key="7">
    <source>
        <dbReference type="PIRNR" id="PIRNR001488"/>
    </source>
</evidence>
<accession>A0A3N0VM25</accession>
<evidence type="ECO:0000259" key="10">
    <source>
        <dbReference type="PROSITE" id="PS51352"/>
    </source>
</evidence>
<dbReference type="InterPro" id="IPR013766">
    <property type="entry name" value="Thioredoxin_domain"/>
</dbReference>
<dbReference type="InterPro" id="IPR036249">
    <property type="entry name" value="Thioredoxin-like_sf"/>
</dbReference>
<organism evidence="11 12">
    <name type="scientific">Stagnimonas aquatica</name>
    <dbReference type="NCBI Taxonomy" id="2689987"/>
    <lineage>
        <taxon>Bacteria</taxon>
        <taxon>Pseudomonadati</taxon>
        <taxon>Pseudomonadota</taxon>
        <taxon>Gammaproteobacteria</taxon>
        <taxon>Nevskiales</taxon>
        <taxon>Nevskiaceae</taxon>
        <taxon>Stagnimonas</taxon>
    </lineage>
</organism>
<keyword evidence="5 7" id="KW-1015">Disulfide bond</keyword>
<evidence type="ECO:0000256" key="2">
    <source>
        <dbReference type="ARBA" id="ARBA00005791"/>
    </source>
</evidence>
<comment type="similarity">
    <text evidence="2">Belongs to the thioredoxin family. DsbA subfamily.</text>
</comment>
<dbReference type="SUPFAM" id="SSF52833">
    <property type="entry name" value="Thioredoxin-like"/>
    <property type="match status" value="1"/>
</dbReference>
<evidence type="ECO:0000256" key="6">
    <source>
        <dbReference type="ARBA" id="ARBA00023284"/>
    </source>
</evidence>
<feature type="disulfide bond" description="Redox-active" evidence="8">
    <location>
        <begin position="59"/>
        <end position="62"/>
    </location>
</feature>
<protein>
    <recommendedName>
        <fullName evidence="7">Thiol:disulfide interchange protein</fullName>
    </recommendedName>
</protein>
<feature type="domain" description="Thioredoxin" evidence="10">
    <location>
        <begin position="15"/>
        <end position="158"/>
    </location>
</feature>
<comment type="caution">
    <text evidence="11">The sequence shown here is derived from an EMBL/GenBank/DDBJ whole genome shotgun (WGS) entry which is preliminary data.</text>
</comment>
<gene>
    <name evidence="11" type="ORF">ED208_04460</name>
</gene>
<evidence type="ECO:0000256" key="1">
    <source>
        <dbReference type="ARBA" id="ARBA00004418"/>
    </source>
</evidence>
<dbReference type="Pfam" id="PF01323">
    <property type="entry name" value="DSBA"/>
    <property type="match status" value="1"/>
</dbReference>
<evidence type="ECO:0000313" key="12">
    <source>
        <dbReference type="Proteomes" id="UP000282106"/>
    </source>
</evidence>
<sequence>MNRWLRRCFLAFALLPLACSAQTASAPYQEGKQYARVKQSIAPADAKRVTVEEFFWYGCPHCFHADSFVEAWKAKKPEYVDFQRVPNTLGRAEGEVHARAFYIAETLGVLDKTHTPLFAAIHEKHQPMARLEDIRRLYGDVAGVKPDDFDRATSSFMVDSRLRRADQLARTYQLTSVPTIVVGGQYVTNATMGGGPDKMMEVVSFLVEKVRKERK</sequence>
<keyword evidence="3 9" id="KW-0732">Signal</keyword>
<dbReference type="Gene3D" id="3.40.30.10">
    <property type="entry name" value="Glutaredoxin"/>
    <property type="match status" value="1"/>
</dbReference>
<keyword evidence="4 7" id="KW-0574">Periplasm</keyword>
<keyword evidence="12" id="KW-1185">Reference proteome</keyword>
<dbReference type="RefSeq" id="WP_123210637.1">
    <property type="nucleotide sequence ID" value="NZ_RJVO01000001.1"/>
</dbReference>
<dbReference type="PROSITE" id="PS51352">
    <property type="entry name" value="THIOREDOXIN_2"/>
    <property type="match status" value="1"/>
</dbReference>
<feature type="signal peptide" evidence="9">
    <location>
        <begin position="1"/>
        <end position="23"/>
    </location>
</feature>
<dbReference type="Proteomes" id="UP000282106">
    <property type="component" value="Unassembled WGS sequence"/>
</dbReference>
<name>A0A3N0VM25_9GAMM</name>
<evidence type="ECO:0000256" key="9">
    <source>
        <dbReference type="SAM" id="SignalP"/>
    </source>
</evidence>
<dbReference type="InterPro" id="IPR050824">
    <property type="entry name" value="Thiol_disulfide_DsbA"/>
</dbReference>
<proteinExistence type="inferred from homology"/>
<dbReference type="PANTHER" id="PTHR35891:SF2">
    <property type="entry name" value="THIOL:DISULFIDE INTERCHANGE PROTEIN DSBA"/>
    <property type="match status" value="1"/>
</dbReference>
<evidence type="ECO:0000256" key="3">
    <source>
        <dbReference type="ARBA" id="ARBA00022729"/>
    </source>
</evidence>
<dbReference type="PIRSF" id="PIRSF001488">
    <property type="entry name" value="Tdi_protein"/>
    <property type="match status" value="1"/>
</dbReference>
<dbReference type="InterPro" id="IPR001853">
    <property type="entry name" value="DSBA-like_thioredoxin_dom"/>
</dbReference>